<dbReference type="eggNOG" id="COG3826">
    <property type="taxonomic scope" value="Bacteria"/>
</dbReference>
<keyword evidence="1" id="KW-0408">Iron</keyword>
<dbReference type="RefSeq" id="WP_009581346.1">
    <property type="nucleotide sequence ID" value="NZ_AMZN01000055.1"/>
</dbReference>
<evidence type="ECO:0000256" key="1">
    <source>
        <dbReference type="RuleBase" id="RU003682"/>
    </source>
</evidence>
<dbReference type="PATRIC" id="fig|1237149.3.peg.3697"/>
<keyword evidence="1" id="KW-0560">Oxidoreductase</keyword>
<keyword evidence="4" id="KW-1185">Reference proteome</keyword>
<gene>
    <name evidence="3" type="ORF">C900_03935</name>
</gene>
<name>L8JN65_9BACT</name>
<evidence type="ECO:0000313" key="3">
    <source>
        <dbReference type="EMBL" id="ELR70250.1"/>
    </source>
</evidence>
<dbReference type="Proteomes" id="UP000011135">
    <property type="component" value="Unassembled WGS sequence"/>
</dbReference>
<dbReference type="GO" id="GO:0016491">
    <property type="term" value="F:oxidoreductase activity"/>
    <property type="evidence" value="ECO:0007669"/>
    <property type="project" value="UniProtKB-KW"/>
</dbReference>
<dbReference type="InterPro" id="IPR018655">
    <property type="entry name" value="DUF2086"/>
</dbReference>
<protein>
    <recommendedName>
        <fullName evidence="2">Fe2OG dioxygenase domain-containing protein</fullName>
    </recommendedName>
</protein>
<dbReference type="GO" id="GO:0046872">
    <property type="term" value="F:metal ion binding"/>
    <property type="evidence" value="ECO:0007669"/>
    <property type="project" value="UniProtKB-KW"/>
</dbReference>
<comment type="similarity">
    <text evidence="1">Belongs to the iron/ascorbate-dependent oxidoreductase family.</text>
</comment>
<dbReference type="Pfam" id="PF09859">
    <property type="entry name" value="Oxygenase-NA"/>
    <property type="match status" value="1"/>
</dbReference>
<dbReference type="STRING" id="1237149.C900_03935"/>
<proteinExistence type="inferred from homology"/>
<sequence>MEEKINNQLNTRGYALIPSLLTKEACGEMISLYENKGLFRKRVVMERHRFGKGEYQYFNYPLPGLITNIREKYYAALVPLANMWMKALKISIEYPASHEEFIEECHTAGQKLATPLLLRYHQDDFNCLHQDLYGKVFFPLQLVICLNQPGKDFTGGEFVLTEQKYMSQSSCEVITPQLGDAIIFATQYRPVMGAKGYYRAHMKHGVSRVRSGERNTLGIIFHDAEV</sequence>
<dbReference type="OrthoDB" id="9781972at2"/>
<organism evidence="3 4">
    <name type="scientific">Fulvivirga imtechensis AK7</name>
    <dbReference type="NCBI Taxonomy" id="1237149"/>
    <lineage>
        <taxon>Bacteria</taxon>
        <taxon>Pseudomonadati</taxon>
        <taxon>Bacteroidota</taxon>
        <taxon>Cytophagia</taxon>
        <taxon>Cytophagales</taxon>
        <taxon>Fulvivirgaceae</taxon>
        <taxon>Fulvivirga</taxon>
    </lineage>
</organism>
<comment type="caution">
    <text evidence="3">The sequence shown here is derived from an EMBL/GenBank/DDBJ whole genome shotgun (WGS) entry which is preliminary data.</text>
</comment>
<dbReference type="AlphaFoldDB" id="L8JN65"/>
<feature type="domain" description="Fe2OG dioxygenase" evidence="2">
    <location>
        <begin position="111"/>
        <end position="224"/>
    </location>
</feature>
<evidence type="ECO:0000313" key="4">
    <source>
        <dbReference type="Proteomes" id="UP000011135"/>
    </source>
</evidence>
<dbReference type="Gene3D" id="2.60.120.620">
    <property type="entry name" value="q2cbj1_9rhob like domain"/>
    <property type="match status" value="1"/>
</dbReference>
<accession>L8JN65</accession>
<keyword evidence="1" id="KW-0479">Metal-binding</keyword>
<evidence type="ECO:0000259" key="2">
    <source>
        <dbReference type="PROSITE" id="PS51471"/>
    </source>
</evidence>
<dbReference type="EMBL" id="AMZN01000055">
    <property type="protein sequence ID" value="ELR70250.1"/>
    <property type="molecule type" value="Genomic_DNA"/>
</dbReference>
<reference evidence="3 4" key="1">
    <citation type="submission" date="2012-12" db="EMBL/GenBank/DDBJ databases">
        <title>Genome assembly of Fulvivirga imtechensis AK7.</title>
        <authorList>
            <person name="Nupur N."/>
            <person name="Khatri I."/>
            <person name="Kumar R."/>
            <person name="Subramanian S."/>
            <person name="Pinnaka A."/>
        </authorList>
    </citation>
    <scope>NUCLEOTIDE SEQUENCE [LARGE SCALE GENOMIC DNA]</scope>
    <source>
        <strain evidence="3 4">AK7</strain>
    </source>
</reference>
<dbReference type="InterPro" id="IPR005123">
    <property type="entry name" value="Oxoglu/Fe-dep_dioxygenase_dom"/>
</dbReference>
<dbReference type="PROSITE" id="PS51471">
    <property type="entry name" value="FE2OG_OXY"/>
    <property type="match status" value="1"/>
</dbReference>